<dbReference type="EMBL" id="JBAMZM010000007">
    <property type="protein sequence ID" value="KAL0512343.1"/>
    <property type="molecule type" value="Genomic_DNA"/>
</dbReference>
<organism evidence="1 2">
    <name type="scientific">Leishmania shawi</name>
    <dbReference type="NCBI Taxonomy" id="5680"/>
    <lineage>
        <taxon>Eukaryota</taxon>
        <taxon>Discoba</taxon>
        <taxon>Euglenozoa</taxon>
        <taxon>Kinetoplastea</taxon>
        <taxon>Metakinetoplastina</taxon>
        <taxon>Trypanosomatida</taxon>
        <taxon>Trypanosomatidae</taxon>
        <taxon>Leishmaniinae</taxon>
        <taxon>Leishmania</taxon>
        <taxon>Leishmania guyanensis species complex</taxon>
    </lineage>
</organism>
<name>A0ABR3EEA9_9TRYP</name>
<evidence type="ECO:0000313" key="1">
    <source>
        <dbReference type="EMBL" id="KAL0512343.1"/>
    </source>
</evidence>
<protein>
    <submittedName>
        <fullName evidence="1">Uncharacterized protein</fullName>
    </submittedName>
</protein>
<gene>
    <name evidence="1" type="ORF">Q4I29_001100</name>
</gene>
<reference evidence="1 2" key="1">
    <citation type="submission" date="2024-02" db="EMBL/GenBank/DDBJ databases">
        <title>FIRST GENOME SEQUENCES OF Leishmania (Viannia) shawi, Leishmania (Viannia) lindenbergi AND Leishmania (Viannia) utingensis.</title>
        <authorList>
            <person name="Resadore F."/>
            <person name="Custodio M.G.F."/>
            <person name="Boite M.C."/>
            <person name="Cupolillo E."/>
            <person name="Ferreira G.E.M."/>
        </authorList>
    </citation>
    <scope>NUCLEOTIDE SEQUENCE [LARGE SCALE GENOMIC DNA]</scope>
    <source>
        <strain evidence="1 2">MCEB/BR/1984/M8408</strain>
    </source>
</reference>
<dbReference type="Proteomes" id="UP001443563">
    <property type="component" value="Unassembled WGS sequence"/>
</dbReference>
<evidence type="ECO:0000313" key="2">
    <source>
        <dbReference type="Proteomes" id="UP001443563"/>
    </source>
</evidence>
<keyword evidence="2" id="KW-1185">Reference proteome</keyword>
<sequence length="214" mass="23336">MRAGAHRGRPVAALPASPRRLTTDWATRSCRLRNSAPPCVRCELRLPHCVRTPHSSARLPTRRSNGRRPTGDAAPAFVVYTTRGAQEASAAPSPLLGSAFTVDSARLPTRRSNGRRPTGDAAPAFVVYTTRGAQEASAAPSPLLGSAFTVVEEKKGRLRRRLPLWPRQASRWLEKSIVTQPRELVLDECGGVTELIASLLQVLLPLHLRAHFSM</sequence>
<proteinExistence type="predicted"/>
<accession>A0ABR3EEA9</accession>
<comment type="caution">
    <text evidence="1">The sequence shown here is derived from an EMBL/GenBank/DDBJ whole genome shotgun (WGS) entry which is preliminary data.</text>
</comment>